<keyword evidence="3 7" id="KW-0472">Membrane</keyword>
<evidence type="ECO:0000313" key="10">
    <source>
        <dbReference type="EMBL" id="SER11025.1"/>
    </source>
</evidence>
<dbReference type="RefSeq" id="WP_089738197.1">
    <property type="nucleotide sequence ID" value="NZ_FOGL01000001.1"/>
</dbReference>
<keyword evidence="4 6" id="KW-0807">Transducer</keyword>
<feature type="transmembrane region" description="Helical" evidence="7">
    <location>
        <begin position="198"/>
        <end position="219"/>
    </location>
</feature>
<dbReference type="SMART" id="SM00304">
    <property type="entry name" value="HAMP"/>
    <property type="match status" value="1"/>
</dbReference>
<evidence type="ECO:0000313" key="11">
    <source>
        <dbReference type="Proteomes" id="UP000199687"/>
    </source>
</evidence>
<evidence type="ECO:0000256" key="5">
    <source>
        <dbReference type="ARBA" id="ARBA00029447"/>
    </source>
</evidence>
<dbReference type="PRINTS" id="PR00260">
    <property type="entry name" value="CHEMTRNSDUCR"/>
</dbReference>
<evidence type="ECO:0000259" key="8">
    <source>
        <dbReference type="PROSITE" id="PS50111"/>
    </source>
</evidence>
<evidence type="ECO:0000256" key="1">
    <source>
        <dbReference type="ARBA" id="ARBA00004236"/>
    </source>
</evidence>
<keyword evidence="7" id="KW-1133">Transmembrane helix</keyword>
<dbReference type="Pfam" id="PF00015">
    <property type="entry name" value="MCPsignal"/>
    <property type="match status" value="1"/>
</dbReference>
<dbReference type="InterPro" id="IPR004090">
    <property type="entry name" value="Chemotax_Me-accpt_rcpt"/>
</dbReference>
<protein>
    <submittedName>
        <fullName evidence="10">Methyl-accepting chemotaxis protein</fullName>
    </submittedName>
</protein>
<dbReference type="STRING" id="531814.SAMN04487944_101263"/>
<evidence type="ECO:0000256" key="2">
    <source>
        <dbReference type="ARBA" id="ARBA00022475"/>
    </source>
</evidence>
<dbReference type="CDD" id="cd11386">
    <property type="entry name" value="MCP_signal"/>
    <property type="match status" value="1"/>
</dbReference>
<proteinExistence type="inferred from homology"/>
<dbReference type="CDD" id="cd06225">
    <property type="entry name" value="HAMP"/>
    <property type="match status" value="1"/>
</dbReference>
<dbReference type="GO" id="GO:0004888">
    <property type="term" value="F:transmembrane signaling receptor activity"/>
    <property type="evidence" value="ECO:0007669"/>
    <property type="project" value="InterPro"/>
</dbReference>
<evidence type="ECO:0000259" key="9">
    <source>
        <dbReference type="PROSITE" id="PS50885"/>
    </source>
</evidence>
<feature type="transmembrane region" description="Helical" evidence="7">
    <location>
        <begin position="26"/>
        <end position="48"/>
    </location>
</feature>
<dbReference type="PROSITE" id="PS50111">
    <property type="entry name" value="CHEMOTAXIS_TRANSDUC_2"/>
    <property type="match status" value="1"/>
</dbReference>
<dbReference type="AlphaFoldDB" id="A0A1H9LIS6"/>
<dbReference type="Pfam" id="PF00672">
    <property type="entry name" value="HAMP"/>
    <property type="match status" value="1"/>
</dbReference>
<gene>
    <name evidence="10" type="ORF">SAMN04487944_101263</name>
</gene>
<keyword evidence="7" id="KW-0812">Transmembrane</keyword>
<name>A0A1H9LIS6_9BACI</name>
<dbReference type="PROSITE" id="PS50885">
    <property type="entry name" value="HAMP"/>
    <property type="match status" value="1"/>
</dbReference>
<dbReference type="GO" id="GO:0006935">
    <property type="term" value="P:chemotaxis"/>
    <property type="evidence" value="ECO:0007669"/>
    <property type="project" value="InterPro"/>
</dbReference>
<dbReference type="GO" id="GO:0005886">
    <property type="term" value="C:plasma membrane"/>
    <property type="evidence" value="ECO:0007669"/>
    <property type="project" value="UniProtKB-SubCell"/>
</dbReference>
<evidence type="ECO:0000256" key="7">
    <source>
        <dbReference type="SAM" id="Phobius"/>
    </source>
</evidence>
<accession>A0A1H9LIS6</accession>
<organism evidence="10 11">
    <name type="scientific">Gracilibacillus ureilyticus</name>
    <dbReference type="NCBI Taxonomy" id="531814"/>
    <lineage>
        <taxon>Bacteria</taxon>
        <taxon>Bacillati</taxon>
        <taxon>Bacillota</taxon>
        <taxon>Bacilli</taxon>
        <taxon>Bacillales</taxon>
        <taxon>Bacillaceae</taxon>
        <taxon>Gracilibacillus</taxon>
    </lineage>
</organism>
<dbReference type="SUPFAM" id="SSF58104">
    <property type="entry name" value="Methyl-accepting chemotaxis protein (MCP) signaling domain"/>
    <property type="match status" value="1"/>
</dbReference>
<keyword evidence="2" id="KW-1003">Cell membrane</keyword>
<dbReference type="Gene3D" id="1.10.287.950">
    <property type="entry name" value="Methyl-accepting chemotaxis protein"/>
    <property type="match status" value="1"/>
</dbReference>
<reference evidence="10 11" key="1">
    <citation type="submission" date="2016-10" db="EMBL/GenBank/DDBJ databases">
        <authorList>
            <person name="de Groot N.N."/>
        </authorList>
    </citation>
    <scope>NUCLEOTIDE SEQUENCE [LARGE SCALE GENOMIC DNA]</scope>
    <source>
        <strain evidence="10 11">CGMCC 1.7727</strain>
    </source>
</reference>
<dbReference type="PANTHER" id="PTHR32089:SF112">
    <property type="entry name" value="LYSOZYME-LIKE PROTEIN-RELATED"/>
    <property type="match status" value="1"/>
</dbReference>
<comment type="subcellular location">
    <subcellularLocation>
        <location evidence="1">Cell membrane</location>
    </subcellularLocation>
</comment>
<dbReference type="PANTHER" id="PTHR32089">
    <property type="entry name" value="METHYL-ACCEPTING CHEMOTAXIS PROTEIN MCPB"/>
    <property type="match status" value="1"/>
</dbReference>
<evidence type="ECO:0000256" key="6">
    <source>
        <dbReference type="PROSITE-ProRule" id="PRU00284"/>
    </source>
</evidence>
<dbReference type="EMBL" id="FOGL01000001">
    <property type="protein sequence ID" value="SER11025.1"/>
    <property type="molecule type" value="Genomic_DNA"/>
</dbReference>
<dbReference type="InterPro" id="IPR003660">
    <property type="entry name" value="HAMP_dom"/>
</dbReference>
<dbReference type="Gene3D" id="6.10.340.10">
    <property type="match status" value="1"/>
</dbReference>
<comment type="similarity">
    <text evidence="5">Belongs to the methyl-accepting chemotaxis (MCP) protein family.</text>
</comment>
<dbReference type="SMART" id="SM00283">
    <property type="entry name" value="MA"/>
    <property type="match status" value="1"/>
</dbReference>
<evidence type="ECO:0000256" key="3">
    <source>
        <dbReference type="ARBA" id="ARBA00023136"/>
    </source>
</evidence>
<evidence type="ECO:0000256" key="4">
    <source>
        <dbReference type="ARBA" id="ARBA00023224"/>
    </source>
</evidence>
<feature type="domain" description="Methyl-accepting transducer" evidence="8">
    <location>
        <begin position="293"/>
        <end position="543"/>
    </location>
</feature>
<keyword evidence="11" id="KW-1185">Reference proteome</keyword>
<sequence length="579" mass="63814">MRKKLLKKIKLPKFYFFNHLSIGRKIALSFAAVIILFCLSTLLTTWLVKGVGNNIQELEKRSDIALDISQMSNLTESMGLRVANYVHYSTSSYVAEYEDRKHQFDLLTEDLQKYMETPESSELFNQVIANMGTMDEIFVNDVIPAVEVNDFVAAKRNAQNLNNLQLETVAILEILVDIINEDREIAVSNANLAQNQTFITLITSIGVSILLSILAVFFISRNISGNLKKVIDYSNQIATGKLNIENIKYKGKDEISKLVASINTMRENLRDMITHIIDISNVVTQQSTALTSSAKEVHTGAEQVSATMEELAKGSDNEANFLSNLTEEMQNFTAKISTTNENAESISDSTSSAETLITDGKNLMGHSIAQMERIDRIVTEAVDKMKVLDSKSHEITKLISVIKDIAEQTNLLALNAAIEAARAGEHGKGFAVVADEVRKLAEQVGVSVKDITTIVHSIQEETTTVSDSLVGGYTEVKEGTSQIEETGRTFEEINQAVKLVVENIQNISSNLTDITSSSQEMNAALQEVASISEQSAAGIEETTATSEQTSQSMNQIITNINELNDLSKKLHGVVQKFEI</sequence>
<dbReference type="OrthoDB" id="9804712at2"/>
<dbReference type="Proteomes" id="UP000199687">
    <property type="component" value="Unassembled WGS sequence"/>
</dbReference>
<dbReference type="InterPro" id="IPR004089">
    <property type="entry name" value="MCPsignal_dom"/>
</dbReference>
<feature type="domain" description="HAMP" evidence="9">
    <location>
        <begin position="221"/>
        <end position="274"/>
    </location>
</feature>
<dbReference type="GO" id="GO:0007165">
    <property type="term" value="P:signal transduction"/>
    <property type="evidence" value="ECO:0007669"/>
    <property type="project" value="UniProtKB-KW"/>
</dbReference>